<name>A0A7J7J645_BUGNE</name>
<keyword evidence="3" id="KW-0833">Ubl conjugation pathway</keyword>
<evidence type="ECO:0000313" key="7">
    <source>
        <dbReference type="Proteomes" id="UP000593567"/>
    </source>
</evidence>
<dbReference type="PROSITE" id="PS50181">
    <property type="entry name" value="FBOX"/>
    <property type="match status" value="1"/>
</dbReference>
<feature type="repeat" description="WD" evidence="4">
    <location>
        <begin position="384"/>
        <end position="424"/>
    </location>
</feature>
<dbReference type="InterPro" id="IPR015943">
    <property type="entry name" value="WD40/YVTN_repeat-like_dom_sf"/>
</dbReference>
<dbReference type="SMART" id="SM00320">
    <property type="entry name" value="WD40"/>
    <property type="match status" value="3"/>
</dbReference>
<keyword evidence="1 4" id="KW-0853">WD repeat</keyword>
<dbReference type="OrthoDB" id="5580488at2759"/>
<keyword evidence="7" id="KW-1185">Reference proteome</keyword>
<dbReference type="SUPFAM" id="SSF50978">
    <property type="entry name" value="WD40 repeat-like"/>
    <property type="match status" value="1"/>
</dbReference>
<dbReference type="InterPro" id="IPR001680">
    <property type="entry name" value="WD40_rpt"/>
</dbReference>
<sequence>MAELAQHVRWGMHKEEIGAVPFDKQLDKLHLWMETWNHVQRCELIEKLLLHMNYDQYRFLWTVLQPSLHRDFMYSAQIVHPKANFQPLSTHISRKLKENAGRNRRNNFHRVKSAYCEFPEEVLQKNALPELSRIRHLSFNSQIKRKRRAHFSAKTHLPHIDSTKSKTSILFDSTAEPEDIPSSLRITDQPIRRHIQQEKLAKTEVETEMSLSIFKGLQLLPPNAIQVVDWYNNDWSDTQRNEFLKKLLLKLDERQHFFISNLLSVKQYKDFITLLPLHISLKILSYLTPNQLVKASRVCRSWRKTCERNELWKSKCKELNMNVSDYHPTASAISKVNYKKLLKNYLNTLENWETGRTNPRLASGSMDKSIKIWDLRSAQCTMTLKGHSKGIWSLNFYTSTLLISGSYDTTIRIWNLQTGKCMKTLLGHDGAVWSMTRADNTLVTGSQDRTVKIWDIRRCVLDKNLTGHQAAVCTINVIYVNQTMAVMTVGFNQGYLACSYGEFLALYKIAASNFDFCNNSLEKPIAAYKECAFKLSIQSDVAFVAYPILAEMCALKANPRIDSEIKLSTGALFA</sequence>
<dbReference type="PROSITE" id="PS50294">
    <property type="entry name" value="WD_REPEATS_REGION"/>
    <property type="match status" value="2"/>
</dbReference>
<dbReference type="EMBL" id="VXIV02002987">
    <property type="protein sequence ID" value="KAF6021642.1"/>
    <property type="molecule type" value="Genomic_DNA"/>
</dbReference>
<dbReference type="InterPro" id="IPR001810">
    <property type="entry name" value="F-box_dom"/>
</dbReference>
<proteinExistence type="predicted"/>
<feature type="domain" description="F-box" evidence="5">
    <location>
        <begin position="269"/>
        <end position="315"/>
    </location>
</feature>
<dbReference type="Pfam" id="PF12937">
    <property type="entry name" value="F-box-like"/>
    <property type="match status" value="1"/>
</dbReference>
<gene>
    <name evidence="6" type="ORF">EB796_020050</name>
</gene>
<dbReference type="AlphaFoldDB" id="A0A7J7J645"/>
<dbReference type="InterPro" id="IPR051075">
    <property type="entry name" value="SCF_subunit_WD-repeat"/>
</dbReference>
<evidence type="ECO:0000259" key="5">
    <source>
        <dbReference type="PROSITE" id="PS50181"/>
    </source>
</evidence>
<keyword evidence="2" id="KW-0677">Repeat</keyword>
<dbReference type="InterPro" id="IPR019775">
    <property type="entry name" value="WD40_repeat_CS"/>
</dbReference>
<dbReference type="PROSITE" id="PS50082">
    <property type="entry name" value="WD_REPEATS_2"/>
    <property type="match status" value="3"/>
</dbReference>
<comment type="caution">
    <text evidence="6">The sequence shown here is derived from an EMBL/GenBank/DDBJ whole genome shotgun (WGS) entry which is preliminary data.</text>
</comment>
<dbReference type="InterPro" id="IPR020472">
    <property type="entry name" value="WD40_PAC1"/>
</dbReference>
<dbReference type="PROSITE" id="PS00678">
    <property type="entry name" value="WD_REPEATS_1"/>
    <property type="match status" value="3"/>
</dbReference>
<dbReference type="SUPFAM" id="SSF81383">
    <property type="entry name" value="F-box domain"/>
    <property type="match status" value="1"/>
</dbReference>
<evidence type="ECO:0000256" key="1">
    <source>
        <dbReference type="ARBA" id="ARBA00022574"/>
    </source>
</evidence>
<dbReference type="InterPro" id="IPR036047">
    <property type="entry name" value="F-box-like_dom_sf"/>
</dbReference>
<dbReference type="SMART" id="SM00256">
    <property type="entry name" value="FBOX"/>
    <property type="match status" value="1"/>
</dbReference>
<dbReference type="Pfam" id="PF00400">
    <property type="entry name" value="WD40"/>
    <property type="match status" value="3"/>
</dbReference>
<protein>
    <recommendedName>
        <fullName evidence="5">F-box domain-containing protein</fullName>
    </recommendedName>
</protein>
<dbReference type="PRINTS" id="PR00320">
    <property type="entry name" value="GPROTEINBRPT"/>
</dbReference>
<feature type="repeat" description="WD" evidence="4">
    <location>
        <begin position="361"/>
        <end position="383"/>
    </location>
</feature>
<dbReference type="InterPro" id="IPR036322">
    <property type="entry name" value="WD40_repeat_dom_sf"/>
</dbReference>
<evidence type="ECO:0000313" key="6">
    <source>
        <dbReference type="EMBL" id="KAF6021642.1"/>
    </source>
</evidence>
<reference evidence="6" key="1">
    <citation type="submission" date="2020-06" db="EMBL/GenBank/DDBJ databases">
        <title>Draft genome of Bugula neritina, a colonial animal packing powerful symbionts and potential medicines.</title>
        <authorList>
            <person name="Rayko M."/>
        </authorList>
    </citation>
    <scope>NUCLEOTIDE SEQUENCE [LARGE SCALE GENOMIC DNA]</scope>
    <source>
        <strain evidence="6">Kwan_BN1</strain>
    </source>
</reference>
<evidence type="ECO:0000256" key="3">
    <source>
        <dbReference type="ARBA" id="ARBA00022786"/>
    </source>
</evidence>
<dbReference type="PANTHER" id="PTHR19872">
    <property type="entry name" value="UBIQUITIN LIGASE SPECIFICITY FACTOR/HREP PROTEIN"/>
    <property type="match status" value="1"/>
</dbReference>
<dbReference type="Gene3D" id="2.130.10.10">
    <property type="entry name" value="YVTN repeat-like/Quinoprotein amine dehydrogenase"/>
    <property type="match status" value="1"/>
</dbReference>
<dbReference type="PANTHER" id="PTHR19872:SF9">
    <property type="entry name" value="UBIQUITIN-BINDING SDF UBIQUITIN LIGASE COMPLEX SUBUNIT"/>
    <property type="match status" value="1"/>
</dbReference>
<accession>A0A7J7J645</accession>
<dbReference type="Proteomes" id="UP000593567">
    <property type="component" value="Unassembled WGS sequence"/>
</dbReference>
<organism evidence="6 7">
    <name type="scientific">Bugula neritina</name>
    <name type="common">Brown bryozoan</name>
    <name type="synonym">Sertularia neritina</name>
    <dbReference type="NCBI Taxonomy" id="10212"/>
    <lineage>
        <taxon>Eukaryota</taxon>
        <taxon>Metazoa</taxon>
        <taxon>Spiralia</taxon>
        <taxon>Lophotrochozoa</taxon>
        <taxon>Bryozoa</taxon>
        <taxon>Gymnolaemata</taxon>
        <taxon>Cheilostomatida</taxon>
        <taxon>Flustrina</taxon>
        <taxon>Buguloidea</taxon>
        <taxon>Bugulidae</taxon>
        <taxon>Bugula</taxon>
    </lineage>
</organism>
<feature type="repeat" description="WD" evidence="4">
    <location>
        <begin position="425"/>
        <end position="457"/>
    </location>
</feature>
<dbReference type="Gene3D" id="1.20.1280.50">
    <property type="match status" value="1"/>
</dbReference>
<evidence type="ECO:0000256" key="2">
    <source>
        <dbReference type="ARBA" id="ARBA00022737"/>
    </source>
</evidence>
<evidence type="ECO:0000256" key="4">
    <source>
        <dbReference type="PROSITE-ProRule" id="PRU00221"/>
    </source>
</evidence>